<dbReference type="Proteomes" id="UP000054564">
    <property type="component" value="Unassembled WGS sequence"/>
</dbReference>
<comment type="caution">
    <text evidence="1">The sequence shown here is derived from an EMBL/GenBank/DDBJ whole genome shotgun (WGS) entry which is preliminary data.</text>
</comment>
<keyword evidence="2" id="KW-1185">Reference proteome</keyword>
<sequence>MVQCSKRQASIKAVKNALENNIAVQAITDALGVEDDDSSDDAEQDTSLDEVDLSEDLLMHLCAIHCQ</sequence>
<name>A0A0L0V5L7_9BASI</name>
<gene>
    <name evidence="1" type="ORF">PSTG_12119</name>
</gene>
<evidence type="ECO:0000313" key="1">
    <source>
        <dbReference type="EMBL" id="KNE94567.1"/>
    </source>
</evidence>
<dbReference type="EMBL" id="AJIL01000114">
    <property type="protein sequence ID" value="KNE94567.1"/>
    <property type="molecule type" value="Genomic_DNA"/>
</dbReference>
<organism evidence="1 2">
    <name type="scientific">Puccinia striiformis f. sp. tritici PST-78</name>
    <dbReference type="NCBI Taxonomy" id="1165861"/>
    <lineage>
        <taxon>Eukaryota</taxon>
        <taxon>Fungi</taxon>
        <taxon>Dikarya</taxon>
        <taxon>Basidiomycota</taxon>
        <taxon>Pucciniomycotina</taxon>
        <taxon>Pucciniomycetes</taxon>
        <taxon>Pucciniales</taxon>
        <taxon>Pucciniaceae</taxon>
        <taxon>Puccinia</taxon>
    </lineage>
</organism>
<accession>A0A0L0V5L7</accession>
<evidence type="ECO:0000313" key="2">
    <source>
        <dbReference type="Proteomes" id="UP000054564"/>
    </source>
</evidence>
<proteinExistence type="predicted"/>
<protein>
    <submittedName>
        <fullName evidence="1">Uncharacterized protein</fullName>
    </submittedName>
</protein>
<dbReference type="AlphaFoldDB" id="A0A0L0V5L7"/>
<reference evidence="2" key="1">
    <citation type="submission" date="2014-03" db="EMBL/GenBank/DDBJ databases">
        <title>The Genome Sequence of Puccinia striiformis f. sp. tritici PST-78.</title>
        <authorList>
            <consortium name="The Broad Institute Genome Sequencing Platform"/>
            <person name="Cuomo C."/>
            <person name="Hulbert S."/>
            <person name="Chen X."/>
            <person name="Walker B."/>
            <person name="Young S.K."/>
            <person name="Zeng Q."/>
            <person name="Gargeya S."/>
            <person name="Fitzgerald M."/>
            <person name="Haas B."/>
            <person name="Abouelleil A."/>
            <person name="Alvarado L."/>
            <person name="Arachchi H.M."/>
            <person name="Berlin A.M."/>
            <person name="Chapman S.B."/>
            <person name="Goldberg J."/>
            <person name="Griggs A."/>
            <person name="Gujja S."/>
            <person name="Hansen M."/>
            <person name="Howarth C."/>
            <person name="Imamovic A."/>
            <person name="Larimer J."/>
            <person name="McCowan C."/>
            <person name="Montmayeur A."/>
            <person name="Murphy C."/>
            <person name="Neiman D."/>
            <person name="Pearson M."/>
            <person name="Priest M."/>
            <person name="Roberts A."/>
            <person name="Saif S."/>
            <person name="Shea T."/>
            <person name="Sisk P."/>
            <person name="Sykes S."/>
            <person name="Wortman J."/>
            <person name="Nusbaum C."/>
            <person name="Birren B."/>
        </authorList>
    </citation>
    <scope>NUCLEOTIDE SEQUENCE [LARGE SCALE GENOMIC DNA]</scope>
    <source>
        <strain evidence="2">race PST-78</strain>
    </source>
</reference>